<dbReference type="SUPFAM" id="SSF56935">
    <property type="entry name" value="Porins"/>
    <property type="match status" value="1"/>
</dbReference>
<evidence type="ECO:0000256" key="1">
    <source>
        <dbReference type="SAM" id="SignalP"/>
    </source>
</evidence>
<proteinExistence type="predicted"/>
<evidence type="ECO:0000313" key="2">
    <source>
        <dbReference type="EMBL" id="MEM5501799.1"/>
    </source>
</evidence>
<accession>A0ABU9T6P2</accession>
<keyword evidence="3" id="KW-1185">Reference proteome</keyword>
<dbReference type="EMBL" id="JBBMQO010000004">
    <property type="protein sequence ID" value="MEM5501799.1"/>
    <property type="molecule type" value="Genomic_DNA"/>
</dbReference>
<dbReference type="InterPro" id="IPR018759">
    <property type="entry name" value="BBP2_2"/>
</dbReference>
<dbReference type="RefSeq" id="WP_342848220.1">
    <property type="nucleotide sequence ID" value="NZ_JBBMQO010000004.1"/>
</dbReference>
<organism evidence="2 3">
    <name type="scientific">Ahrensia kielensis</name>
    <dbReference type="NCBI Taxonomy" id="76980"/>
    <lineage>
        <taxon>Bacteria</taxon>
        <taxon>Pseudomonadati</taxon>
        <taxon>Pseudomonadota</taxon>
        <taxon>Alphaproteobacteria</taxon>
        <taxon>Hyphomicrobiales</taxon>
        <taxon>Ahrensiaceae</taxon>
        <taxon>Ahrensia</taxon>
    </lineage>
</organism>
<reference evidence="2 3" key="1">
    <citation type="submission" date="2024-03" db="EMBL/GenBank/DDBJ databases">
        <title>Community enrichment and isolation of bacterial strains for fucoidan degradation.</title>
        <authorList>
            <person name="Sichert A."/>
        </authorList>
    </citation>
    <scope>NUCLEOTIDE SEQUENCE [LARGE SCALE GENOMIC DNA]</scope>
    <source>
        <strain evidence="2 3">AS62</strain>
    </source>
</reference>
<feature type="chain" id="PRO_5047417779" evidence="1">
    <location>
        <begin position="38"/>
        <end position="487"/>
    </location>
</feature>
<sequence length="487" mass="51417">MSAKYSENIGYGMRGCNALRALLLCMLCSTAIIPAVAQEIEAEEDALVIGDADEIGTLIEDDESAEDVLAEPVDTTGRIAAVGGVDQGTVIDEDDPYAAQGIRLGNFTFRPSVEIGYSATRTVSSFDAGGTIGTSTSTQSSVESSLRMLINSDWSRHALQLNMGGSFPKQLTGEEQDPVYDANGSLRLDLTNSTTLTLGGQINVSRDDPQSAGYFTATDPVLFPGVVGVNDPQTTAYGGSAALAHDFGGVTAALTAAIQRLEYSAARLSDGRTISQSDLNATNYDIALRGGYALSGIISPFAEVNYGQRIMDEDLDSAGVDRNAVRYGLRVGAEVDMGEKLQGEVSVGYALEKLADPRFDAIAGATVGTEFTWSPLRGTDVTWATNTSYQTSGDENVAGSILYATELGLQHRILSNLTATAALGASYETFTGAQADENTLSGQVGLVYNLNRYVALTGRVRHEETFSSDATARGNTTSGFVGLRLQR</sequence>
<gene>
    <name evidence="2" type="ORF">WNY59_09365</name>
</gene>
<keyword evidence="1" id="KW-0732">Signal</keyword>
<dbReference type="Proteomes" id="UP001477870">
    <property type="component" value="Unassembled WGS sequence"/>
</dbReference>
<comment type="caution">
    <text evidence="2">The sequence shown here is derived from an EMBL/GenBank/DDBJ whole genome shotgun (WGS) entry which is preliminary data.</text>
</comment>
<protein>
    <submittedName>
        <fullName evidence="2">Outer membrane beta-barrel protein</fullName>
    </submittedName>
</protein>
<evidence type="ECO:0000313" key="3">
    <source>
        <dbReference type="Proteomes" id="UP001477870"/>
    </source>
</evidence>
<feature type="signal peptide" evidence="1">
    <location>
        <begin position="1"/>
        <end position="37"/>
    </location>
</feature>
<name>A0ABU9T6P2_9HYPH</name>
<dbReference type="Pfam" id="PF10082">
    <property type="entry name" value="BBP2_2"/>
    <property type="match status" value="1"/>
</dbReference>